<dbReference type="OrthoDB" id="2664633at2"/>
<organism evidence="4 5">
    <name type="scientific">Pseudomonas silesiensis</name>
    <dbReference type="NCBI Taxonomy" id="1853130"/>
    <lineage>
        <taxon>Bacteria</taxon>
        <taxon>Pseudomonadati</taxon>
        <taxon>Pseudomonadota</taxon>
        <taxon>Gammaproteobacteria</taxon>
        <taxon>Pseudomonadales</taxon>
        <taxon>Pseudomonadaceae</taxon>
        <taxon>Pseudomonas</taxon>
    </lineage>
</organism>
<accession>A0A191YWQ2</accession>
<dbReference type="Proteomes" id="UP000078354">
    <property type="component" value="Chromosome"/>
</dbReference>
<dbReference type="KEGG" id="psil:PMA3_20005"/>
<dbReference type="SMART" id="SM00912">
    <property type="entry name" value="Haemagg_act"/>
    <property type="match status" value="1"/>
</dbReference>
<protein>
    <submittedName>
        <fullName evidence="4">Filamentous hemagglutinin</fullName>
    </submittedName>
</protein>
<feature type="chain" id="PRO_5008250060" evidence="2">
    <location>
        <begin position="35"/>
        <end position="1501"/>
    </location>
</feature>
<dbReference type="Pfam" id="PF13332">
    <property type="entry name" value="Fil_haemagg_2"/>
    <property type="match status" value="6"/>
</dbReference>
<dbReference type="NCBIfam" id="TIGR01901">
    <property type="entry name" value="adhes_NPXG"/>
    <property type="match status" value="1"/>
</dbReference>
<proteinExistence type="predicted"/>
<feature type="compositionally biased region" description="Polar residues" evidence="1">
    <location>
        <begin position="1265"/>
        <end position="1275"/>
    </location>
</feature>
<reference evidence="4 5" key="1">
    <citation type="journal article" date="2018" name="Syst. Appl. Microbiol.">
        <title>Pseudomonas silesiensis sp. nov. strain A3T isolated from a biological pesticide sewage treatment plant and analysis of the complete genome sequence.</title>
        <authorList>
            <person name="Kaminski M.A."/>
            <person name="Furmanczyk E.M."/>
            <person name="Sobczak A."/>
            <person name="Dziembowski A."/>
            <person name="Lipinski L."/>
        </authorList>
    </citation>
    <scope>NUCLEOTIDE SEQUENCE [LARGE SCALE GENOMIC DNA]</scope>
    <source>
        <strain evidence="4 5">A3</strain>
    </source>
</reference>
<dbReference type="Gene3D" id="2.160.20.10">
    <property type="entry name" value="Single-stranded right-handed beta-helix, Pectin lyase-like"/>
    <property type="match status" value="1"/>
</dbReference>
<dbReference type="STRING" id="1853130.PMA3_20005"/>
<evidence type="ECO:0000313" key="4">
    <source>
        <dbReference type="EMBL" id="ANJ57310.1"/>
    </source>
</evidence>
<keyword evidence="2" id="KW-0732">Signal</keyword>
<dbReference type="EMBL" id="CP014870">
    <property type="protein sequence ID" value="ANJ57310.1"/>
    <property type="molecule type" value="Genomic_DNA"/>
</dbReference>
<dbReference type="InterPro" id="IPR011050">
    <property type="entry name" value="Pectin_lyase_fold/virulence"/>
</dbReference>
<dbReference type="GO" id="GO:0003824">
    <property type="term" value="F:catalytic activity"/>
    <property type="evidence" value="ECO:0007669"/>
    <property type="project" value="UniProtKB-ARBA"/>
</dbReference>
<dbReference type="Pfam" id="PF05860">
    <property type="entry name" value="TPS"/>
    <property type="match status" value="1"/>
</dbReference>
<feature type="region of interest" description="Disordered" evidence="1">
    <location>
        <begin position="435"/>
        <end position="462"/>
    </location>
</feature>
<dbReference type="SUPFAM" id="SSF51126">
    <property type="entry name" value="Pectin lyase-like"/>
    <property type="match status" value="1"/>
</dbReference>
<dbReference type="InterPro" id="IPR008638">
    <property type="entry name" value="FhaB/CdiA-like_TPS"/>
</dbReference>
<gene>
    <name evidence="4" type="ORF">PMA3_20005</name>
</gene>
<dbReference type="InterPro" id="IPR025157">
    <property type="entry name" value="Hemagglutinin_rpt"/>
</dbReference>
<evidence type="ECO:0000256" key="2">
    <source>
        <dbReference type="SAM" id="SignalP"/>
    </source>
</evidence>
<dbReference type="RefSeq" id="WP_064678806.1">
    <property type="nucleotide sequence ID" value="NZ_CP014870.1"/>
</dbReference>
<evidence type="ECO:0000259" key="3">
    <source>
        <dbReference type="SMART" id="SM00912"/>
    </source>
</evidence>
<evidence type="ECO:0000313" key="5">
    <source>
        <dbReference type="Proteomes" id="UP000078354"/>
    </source>
</evidence>
<name>A0A191YWQ2_9PSED</name>
<keyword evidence="5" id="KW-1185">Reference proteome</keyword>
<evidence type="ECO:0000256" key="1">
    <source>
        <dbReference type="SAM" id="MobiDB-lite"/>
    </source>
</evidence>
<dbReference type="InterPro" id="IPR012334">
    <property type="entry name" value="Pectin_lyas_fold"/>
</dbReference>
<feature type="region of interest" description="Disordered" evidence="1">
    <location>
        <begin position="1452"/>
        <end position="1501"/>
    </location>
</feature>
<feature type="signal peptide" evidence="2">
    <location>
        <begin position="1"/>
        <end position="34"/>
    </location>
</feature>
<sequence>MSAKPFAFHLAPGGKLRWAIASLFLIAPVPNALAAGVVVAPGPGGTAQLQTRDGVPIVNIVAPNGSGLSHNQFLDYNVDRQGLVLNNALQAGQSQLAGELAANPQFQGQAASVILNEVISRNASAINGIQEIFGRSADYVLANPNGISLNGAGFINTPNASLVVGRPELNEGKLQALNTRDATGELNVRGAGAQNSAGSINLIAPRIDSNGKLGARDDLNLTIGRNSVDYASGQVRTVDPSGHSNDGRIDAFLFGAMQAGRINIVSTAQGAGVRVGAVQVAGRDGVQIRSSGDLVISGGHVKDSLGVVRAGVHSSQGDVGLHSARDLTLAATDVSGRDVRVDAGRNLNLTTVEALRLKEKRNDWNNKTLGITWETYEQFQTESESRQHGSQIIARRDVDLSSGGDTELKAARVEAAKDLRVKSGGDLRLTAAIESKTESDQGKRRKHLWKESWNSRSEEPRGITTQLKGDNIALTAAGLLRSEGAQVTSPHDIQIAAKRVEITTAPGTGIKREKRYSGDLVGGGFFGKTGDSDQGKTLHQGSAINAAGKLIVKADDVRISGSQVRGGTEASVISDRGSLIIDGVQDTSHISTNNKDNKFLGISQNETRSNTQDSTTVRSELTSDTNLTLKSAGDIEVAGSTVKAGGTLNAQAAGDLNVQSAQNTVDSSQTTARRGFDAYARETAPDAGQYRAGVRFEDKTQTLAGNEVRQQGSGLTGAEVQLTAGGNLTLKGAEVQATAGDASLKGKTVALLAEEDSQRSSTEQRTTGGGLYYTGGLDRVGSGLDFAHSTSGDIRTTTTAQTSTVQSSGNLNIDAEKLITEGAQVTAGKGLVVDAGEIDNRVARDTDSSTHKESNWSADIGVNLEVKGITRPLADAVKSAIDGKVPDVGALGKLGQPDLGIDVAIGHQSAGRQVLNGIDKVSQFQGGTVDVKAAGLLQDQGTRYEATAGKVNISADRLIANAASITEGSDDRALDAKVDVRVYTKTGEDLNVAGSGEGGSRQTREETSTAVVGRYAGSQGVSINLGGDGQFEGSQFDGGEGGVTVKAGGNLALNQANDRQDSDTSSLRGNASLTVGTLPGTNDTNINLGAGVQLDYKGDQTRDSQARVASIEGQGPVTLSSGGDLVLQGTRIDLPGTIDLEAGGKLDVEAAIGTHVVTNSHLGGGLKVGGSKTSTENSIDKAGNLNLNLNAGRVDEASRTLTGGQLQSQQRIGFRGDSIRLQGTRVSAPDVLFDAQKGGIQLQSAQSTQNRGNWDLDLKAGGNLGSSTPTASESVASSDLGVNAGAKVGVDYLNSTTGQNSRIKADSVELNSAGDVQLAGARIDAGKVSGKVAGNLNVQSPQDRQTSAKVDLDLGLTGKKAAPADQDAQAPNTGLKGLDYKPTLKFDGTYAYKDSVGQASGISGTQGVNLKVDGTTQLTGARIASAEGRVGLGDSRVGTTTLSNLDYSVRGGLDLPQKPATEGSKPEVSVPGEHSFKVGPGTIGGRFDRQSLTAGIDEDAS</sequence>
<feature type="region of interest" description="Disordered" evidence="1">
    <location>
        <begin position="1244"/>
        <end position="1275"/>
    </location>
</feature>
<feature type="domain" description="Filamentous haemagglutinin FhaB/tRNA nuclease CdiA-like TPS" evidence="3">
    <location>
        <begin position="52"/>
        <end position="172"/>
    </location>
</feature>